<dbReference type="GO" id="GO:0016787">
    <property type="term" value="F:hydrolase activity"/>
    <property type="evidence" value="ECO:0007669"/>
    <property type="project" value="UniProtKB-KW"/>
</dbReference>
<evidence type="ECO:0000313" key="6">
    <source>
        <dbReference type="EMBL" id="NMP32264.1"/>
    </source>
</evidence>
<feature type="domain" description="Calcineurin-like phosphoesterase" evidence="5">
    <location>
        <begin position="6"/>
        <end position="192"/>
    </location>
</feature>
<keyword evidence="3" id="KW-0408">Iron</keyword>
<dbReference type="PANTHER" id="PTHR42988:SF2">
    <property type="entry name" value="CYCLIC NUCLEOTIDE PHOSPHODIESTERASE CBUA0032-RELATED"/>
    <property type="match status" value="1"/>
</dbReference>
<keyword evidence="2" id="KW-0378">Hydrolase</keyword>
<dbReference type="Gene3D" id="3.60.21.10">
    <property type="match status" value="1"/>
</dbReference>
<gene>
    <name evidence="6" type="ORF">HII17_11855</name>
</gene>
<dbReference type="InterPro" id="IPR029052">
    <property type="entry name" value="Metallo-depent_PP-like"/>
</dbReference>
<dbReference type="Pfam" id="PF00149">
    <property type="entry name" value="Metallophos"/>
    <property type="match status" value="1"/>
</dbReference>
<keyword evidence="1" id="KW-0479">Metal-binding</keyword>
<dbReference type="SUPFAM" id="SSF56300">
    <property type="entry name" value="Metallo-dependent phosphatases"/>
    <property type="match status" value="1"/>
</dbReference>
<evidence type="ECO:0000256" key="2">
    <source>
        <dbReference type="ARBA" id="ARBA00022801"/>
    </source>
</evidence>
<dbReference type="RefSeq" id="WP_169075564.1">
    <property type="nucleotide sequence ID" value="NZ_JABBXH010000003.1"/>
</dbReference>
<comment type="caution">
    <text evidence="6">The sequence shown here is derived from an EMBL/GenBank/DDBJ whole genome shotgun (WGS) entry which is preliminary data.</text>
</comment>
<dbReference type="PANTHER" id="PTHR42988">
    <property type="entry name" value="PHOSPHOHYDROLASE"/>
    <property type="match status" value="1"/>
</dbReference>
<accession>A0A7Y0LDM8</accession>
<evidence type="ECO:0000313" key="7">
    <source>
        <dbReference type="Proteomes" id="UP000568664"/>
    </source>
</evidence>
<reference evidence="6 7" key="1">
    <citation type="submission" date="2020-04" db="EMBL/GenBank/DDBJ databases">
        <title>Thalassotalea sp. M1531, isolated from the surface of marine red alga.</title>
        <authorList>
            <person name="Pang L."/>
            <person name="Lu D.-C."/>
        </authorList>
    </citation>
    <scope>NUCLEOTIDE SEQUENCE [LARGE SCALE GENOMIC DNA]</scope>
    <source>
        <strain evidence="6 7">M1531</strain>
    </source>
</reference>
<keyword evidence="7" id="KW-1185">Reference proteome</keyword>
<proteinExistence type="inferred from homology"/>
<dbReference type="Proteomes" id="UP000568664">
    <property type="component" value="Unassembled WGS sequence"/>
</dbReference>
<sequence>MLNSVNIAQFSDSHLFSDTKAKHHGAPVFENLSKVCKHIAGDKTIDIAIFTGDLTQDHTEDSYQVFADAVKKHLSHIPVYYLAGNHDEIDLLNKYLVNQPFRQQNLINLQMWQFHLINSKSDTPAGFVSNTQLAEVAKSSEPERFQFYFMHHHPQNVDYFIDRHGLENKKHFWQWLETQENVKGIACGHVHRAMKFTYQTNGFLLPVYTCPATSIQFAKHPKELKAEAISPAYRKFCFQGNGQITTELFYL</sequence>
<comment type="similarity">
    <text evidence="4">Belongs to the cyclic nucleotide phosphodiesterase class-III family.</text>
</comment>
<dbReference type="InterPro" id="IPR050884">
    <property type="entry name" value="CNP_phosphodiesterase-III"/>
</dbReference>
<evidence type="ECO:0000256" key="3">
    <source>
        <dbReference type="ARBA" id="ARBA00023004"/>
    </source>
</evidence>
<dbReference type="EMBL" id="JABBXH010000003">
    <property type="protein sequence ID" value="NMP32264.1"/>
    <property type="molecule type" value="Genomic_DNA"/>
</dbReference>
<evidence type="ECO:0000256" key="1">
    <source>
        <dbReference type="ARBA" id="ARBA00022723"/>
    </source>
</evidence>
<evidence type="ECO:0000256" key="4">
    <source>
        <dbReference type="ARBA" id="ARBA00025742"/>
    </source>
</evidence>
<name>A0A7Y0LDM8_9GAMM</name>
<dbReference type="GO" id="GO:0046872">
    <property type="term" value="F:metal ion binding"/>
    <property type="evidence" value="ECO:0007669"/>
    <property type="project" value="UniProtKB-KW"/>
</dbReference>
<protein>
    <submittedName>
        <fullName evidence="6">3',5'-cyclic-nucleotide phosphodiesterase</fullName>
    </submittedName>
</protein>
<dbReference type="AlphaFoldDB" id="A0A7Y0LDM8"/>
<dbReference type="InterPro" id="IPR004843">
    <property type="entry name" value="Calcineurin-like_PHP"/>
</dbReference>
<organism evidence="6 7">
    <name type="scientific">Thalassotalea algicola</name>
    <dbReference type="NCBI Taxonomy" id="2716224"/>
    <lineage>
        <taxon>Bacteria</taxon>
        <taxon>Pseudomonadati</taxon>
        <taxon>Pseudomonadota</taxon>
        <taxon>Gammaproteobacteria</taxon>
        <taxon>Alteromonadales</taxon>
        <taxon>Colwelliaceae</taxon>
        <taxon>Thalassotalea</taxon>
    </lineage>
</organism>
<evidence type="ECO:0000259" key="5">
    <source>
        <dbReference type="Pfam" id="PF00149"/>
    </source>
</evidence>